<dbReference type="GeneID" id="70223005"/>
<organism evidence="1 2">
    <name type="scientific">Fusarium redolens</name>
    <dbReference type="NCBI Taxonomy" id="48865"/>
    <lineage>
        <taxon>Eukaryota</taxon>
        <taxon>Fungi</taxon>
        <taxon>Dikarya</taxon>
        <taxon>Ascomycota</taxon>
        <taxon>Pezizomycotina</taxon>
        <taxon>Sordariomycetes</taxon>
        <taxon>Hypocreomycetidae</taxon>
        <taxon>Hypocreales</taxon>
        <taxon>Nectriaceae</taxon>
        <taxon>Fusarium</taxon>
        <taxon>Fusarium redolens species complex</taxon>
    </lineage>
</organism>
<evidence type="ECO:0000313" key="2">
    <source>
        <dbReference type="Proteomes" id="UP000720189"/>
    </source>
</evidence>
<name>A0A9P9GXI9_FUSRE</name>
<dbReference type="RefSeq" id="XP_046047823.1">
    <property type="nucleotide sequence ID" value="XM_046193051.1"/>
</dbReference>
<dbReference type="OrthoDB" id="5100004at2759"/>
<proteinExistence type="predicted"/>
<dbReference type="AlphaFoldDB" id="A0A9P9GXI9"/>
<dbReference type="Proteomes" id="UP000720189">
    <property type="component" value="Unassembled WGS sequence"/>
</dbReference>
<gene>
    <name evidence="1" type="ORF">BKA55DRAFT_571110</name>
</gene>
<keyword evidence="2" id="KW-1185">Reference proteome</keyword>
<reference evidence="1" key="1">
    <citation type="journal article" date="2021" name="Nat. Commun.">
        <title>Genetic determinants of endophytism in the Arabidopsis root mycobiome.</title>
        <authorList>
            <person name="Mesny F."/>
            <person name="Miyauchi S."/>
            <person name="Thiergart T."/>
            <person name="Pickel B."/>
            <person name="Atanasova L."/>
            <person name="Karlsson M."/>
            <person name="Huettel B."/>
            <person name="Barry K.W."/>
            <person name="Haridas S."/>
            <person name="Chen C."/>
            <person name="Bauer D."/>
            <person name="Andreopoulos W."/>
            <person name="Pangilinan J."/>
            <person name="LaButti K."/>
            <person name="Riley R."/>
            <person name="Lipzen A."/>
            <person name="Clum A."/>
            <person name="Drula E."/>
            <person name="Henrissat B."/>
            <person name="Kohler A."/>
            <person name="Grigoriev I.V."/>
            <person name="Martin F.M."/>
            <person name="Hacquard S."/>
        </authorList>
    </citation>
    <scope>NUCLEOTIDE SEQUENCE</scope>
    <source>
        <strain evidence="1">MPI-CAGE-AT-0023</strain>
    </source>
</reference>
<accession>A0A9P9GXI9</accession>
<evidence type="ECO:0000313" key="1">
    <source>
        <dbReference type="EMBL" id="KAH7247240.1"/>
    </source>
</evidence>
<sequence length="130" mass="15018">MTWYTGNTMVLRFLQTIPSLGGIYHTNTNSYQTIPITDYLYHQAIAMASETSSIPRIPSSAPNFIDIERFFTREKAKARTLYVCLYCTAKPWKDGYKGNARRHLRNNHPYLMGLSSRQNQSQQSLDVYIT</sequence>
<dbReference type="EMBL" id="JAGMUX010000010">
    <property type="protein sequence ID" value="KAH7247240.1"/>
    <property type="molecule type" value="Genomic_DNA"/>
</dbReference>
<comment type="caution">
    <text evidence="1">The sequence shown here is derived from an EMBL/GenBank/DDBJ whole genome shotgun (WGS) entry which is preliminary data.</text>
</comment>
<protein>
    <submittedName>
        <fullName evidence="1">Uncharacterized protein</fullName>
    </submittedName>
</protein>